<name>A0A0S2DLS3_LYSEN</name>
<dbReference type="EMBL" id="CP013140">
    <property type="protein sequence ID" value="ALN59606.1"/>
    <property type="molecule type" value="Genomic_DNA"/>
</dbReference>
<protein>
    <submittedName>
        <fullName evidence="1">Uncharacterized protein</fullName>
    </submittedName>
</protein>
<sequence length="45" mass="4808">MAVGQETFDRCAVGQQRAVGSAQCGQGSYRVGGHWGFGLFVFDRA</sequence>
<dbReference type="AlphaFoldDB" id="A0A0S2DLS3"/>
<dbReference type="Proteomes" id="UP000061569">
    <property type="component" value="Chromosome"/>
</dbReference>
<dbReference type="STRING" id="69.GLE_4265"/>
<dbReference type="KEGG" id="lez:GLE_4265"/>
<gene>
    <name evidence="1" type="ORF">GLE_4265</name>
</gene>
<accession>A0A0S2DLS3</accession>
<evidence type="ECO:0000313" key="1">
    <source>
        <dbReference type="EMBL" id="ALN59606.1"/>
    </source>
</evidence>
<reference evidence="1 2" key="1">
    <citation type="submission" date="2015-11" db="EMBL/GenBank/DDBJ databases">
        <title>Genome sequences of Lysobacter enzymogenes strain C3 and Lysobacter antibioticus ATCC 29479.</title>
        <authorList>
            <person name="Kobayashi D.Y."/>
        </authorList>
    </citation>
    <scope>NUCLEOTIDE SEQUENCE [LARGE SCALE GENOMIC DNA]</scope>
    <source>
        <strain evidence="1 2">C3</strain>
    </source>
</reference>
<proteinExistence type="predicted"/>
<organism evidence="1 2">
    <name type="scientific">Lysobacter enzymogenes</name>
    <dbReference type="NCBI Taxonomy" id="69"/>
    <lineage>
        <taxon>Bacteria</taxon>
        <taxon>Pseudomonadati</taxon>
        <taxon>Pseudomonadota</taxon>
        <taxon>Gammaproteobacteria</taxon>
        <taxon>Lysobacterales</taxon>
        <taxon>Lysobacteraceae</taxon>
        <taxon>Lysobacter</taxon>
    </lineage>
</organism>
<evidence type="ECO:0000313" key="2">
    <source>
        <dbReference type="Proteomes" id="UP000061569"/>
    </source>
</evidence>